<name>A0AAV2VNW6_9VIBR</name>
<proteinExistence type="predicted"/>
<dbReference type="AlphaFoldDB" id="A0AAV2VNW6"/>
<protein>
    <submittedName>
        <fullName evidence="1">Uncharacterized protein</fullName>
    </submittedName>
</protein>
<evidence type="ECO:0000313" key="2">
    <source>
        <dbReference type="Proteomes" id="UP000018211"/>
    </source>
</evidence>
<dbReference type="Proteomes" id="UP000018211">
    <property type="component" value="Unassembled WGS sequence"/>
</dbReference>
<evidence type="ECO:0000313" key="1">
    <source>
        <dbReference type="EMBL" id="CCO46405.1"/>
    </source>
</evidence>
<sequence>MFSPPHPAKKAIAITVKVPDFKVLNMSFPRSIQIDGTDAKDNFIKVKQAN</sequence>
<comment type="caution">
    <text evidence="1">The sequence shown here is derived from an EMBL/GenBank/DDBJ whole genome shotgun (WGS) entry which is preliminary data.</text>
</comment>
<accession>A0AAV2VNW6</accession>
<dbReference type="EMBL" id="CAOF01000086">
    <property type="protein sequence ID" value="CCO46405.1"/>
    <property type="molecule type" value="Genomic_DNA"/>
</dbReference>
<reference evidence="1 2" key="1">
    <citation type="journal article" date="2013" name="ISME J.">
        <title>Comparative genomics of pathogenic lineages of Vibrio nigripulchritudo identifies virulence-associated traits.</title>
        <authorList>
            <person name="Goudenege D."/>
            <person name="Labreuche Y."/>
            <person name="Krin E."/>
            <person name="Ansquer D."/>
            <person name="Mangenot S."/>
            <person name="Calteau A."/>
            <person name="Medigue C."/>
            <person name="Mazel D."/>
            <person name="Polz M.F."/>
            <person name="Le Roux F."/>
        </authorList>
    </citation>
    <scope>NUCLEOTIDE SEQUENCE [LARGE SCALE GENOMIC DNA]</scope>
    <source>
        <strain evidence="1 2">SOn1</strain>
    </source>
</reference>
<gene>
    <name evidence="1" type="ORF">VIBNISOn1_1760025</name>
</gene>
<organism evidence="1 2">
    <name type="scientific">Vibrio nigripulchritudo SOn1</name>
    <dbReference type="NCBI Taxonomy" id="1238450"/>
    <lineage>
        <taxon>Bacteria</taxon>
        <taxon>Pseudomonadati</taxon>
        <taxon>Pseudomonadota</taxon>
        <taxon>Gammaproteobacteria</taxon>
        <taxon>Vibrionales</taxon>
        <taxon>Vibrionaceae</taxon>
        <taxon>Vibrio</taxon>
    </lineage>
</organism>